<sequence>MTRAGEGQLSLFPPEPAPDPLLCWLWLAGTLGAGSQRAGAVLDAFGGAQEAWEARDTDAFAAAAGPAAVQRACLPDNTPEHYRAFARRCAARRIRILPYDDPDYPLAFSRISDMPLVLYCTGDPRWLNEPAAVGMVGTRKPTEYGLRAAEDIGRGLARAGAIIVSGLADGLDSAGHRAAVGENCPTIAVMGVPIDRTYPAANRELRRAIERRGCVISEYPPESEPVGAVGFLQRNRLIAALSGALVVVEAKEKSGTMSTVGHAERYGKPVFAVPGSIFSPASAGTNALLRDGRAKAVCTAADLFGTLGLQAARPAPAPRETPRPLSENERLVLSCLGAKAQGVEELGVKSGLPTAALLGVLMKLELAGRVSCLPGKRYILRGGSAS</sequence>
<dbReference type="Gene3D" id="3.40.50.450">
    <property type="match status" value="1"/>
</dbReference>
<dbReference type="RefSeq" id="WP_158399908.1">
    <property type="nucleotide sequence ID" value="NZ_CP170812.1"/>
</dbReference>
<feature type="domain" description="DprA winged helix" evidence="3">
    <location>
        <begin position="316"/>
        <end position="376"/>
    </location>
</feature>
<comment type="similarity">
    <text evidence="1">Belongs to the DprA/Smf family.</text>
</comment>
<evidence type="ECO:0000259" key="3">
    <source>
        <dbReference type="Pfam" id="PF17782"/>
    </source>
</evidence>
<dbReference type="EMBL" id="PRLB01000001">
    <property type="protein sequence ID" value="RAW55432.1"/>
    <property type="molecule type" value="Genomic_DNA"/>
</dbReference>
<dbReference type="GO" id="GO:0009294">
    <property type="term" value="P:DNA-mediated transformation"/>
    <property type="evidence" value="ECO:0007669"/>
    <property type="project" value="InterPro"/>
</dbReference>
<proteinExistence type="inferred from homology"/>
<dbReference type="EMBL" id="JAGZAM010000012">
    <property type="protein sequence ID" value="MBS5687993.1"/>
    <property type="molecule type" value="Genomic_DNA"/>
</dbReference>
<dbReference type="Pfam" id="PF17782">
    <property type="entry name" value="WHD_DprA"/>
    <property type="match status" value="1"/>
</dbReference>
<dbReference type="InterPro" id="IPR041614">
    <property type="entry name" value="DprA_WH"/>
</dbReference>
<dbReference type="OrthoDB" id="9785707at2"/>
<dbReference type="Gene3D" id="1.10.10.10">
    <property type="entry name" value="Winged helix-like DNA-binding domain superfamily/Winged helix DNA-binding domain"/>
    <property type="match status" value="1"/>
</dbReference>
<dbReference type="NCBIfam" id="TIGR00732">
    <property type="entry name" value="dprA"/>
    <property type="match status" value="1"/>
</dbReference>
<dbReference type="SUPFAM" id="SSF102405">
    <property type="entry name" value="MCP/YpsA-like"/>
    <property type="match status" value="1"/>
</dbReference>
<accession>A0A329U0S8</accession>
<dbReference type="PANTHER" id="PTHR43022">
    <property type="entry name" value="PROTEIN SMF"/>
    <property type="match status" value="1"/>
</dbReference>
<dbReference type="PANTHER" id="PTHR43022:SF1">
    <property type="entry name" value="PROTEIN SMF"/>
    <property type="match status" value="1"/>
</dbReference>
<protein>
    <submittedName>
        <fullName evidence="4">DNA-processing protein DprA</fullName>
    </submittedName>
    <submittedName>
        <fullName evidence="5">DNA-protecting protein DprA</fullName>
    </submittedName>
</protein>
<dbReference type="Pfam" id="PF02481">
    <property type="entry name" value="DNA_processg_A"/>
    <property type="match status" value="1"/>
</dbReference>
<dbReference type="InterPro" id="IPR036388">
    <property type="entry name" value="WH-like_DNA-bd_sf"/>
</dbReference>
<gene>
    <name evidence="5" type="primary">dprA</name>
    <name evidence="5" type="ORF">C4N26_00050</name>
    <name evidence="4" type="ORF">KHW66_08240</name>
</gene>
<dbReference type="AlphaFoldDB" id="A0A329U0S8"/>
<comment type="caution">
    <text evidence="5">The sequence shown here is derived from an EMBL/GenBank/DDBJ whole genome shotgun (WGS) entry which is preliminary data.</text>
</comment>
<evidence type="ECO:0000313" key="5">
    <source>
        <dbReference type="EMBL" id="RAW55432.1"/>
    </source>
</evidence>
<reference evidence="5 6" key="1">
    <citation type="submission" date="2018-02" db="EMBL/GenBank/DDBJ databases">
        <title>Complete genome sequencing of Faecalibacterium prausnitzii strains isolated from the human gut.</title>
        <authorList>
            <person name="Fitzgerald B.C."/>
            <person name="Shkoporov A.N."/>
            <person name="Ross P.R."/>
            <person name="Hill C."/>
        </authorList>
    </citation>
    <scope>NUCLEOTIDE SEQUENCE [LARGE SCALE GENOMIC DNA]</scope>
    <source>
        <strain evidence="5 6">APC942/32-1</strain>
    </source>
</reference>
<name>A0A329U0S8_9FIRM</name>
<dbReference type="Proteomes" id="UP000733372">
    <property type="component" value="Unassembled WGS sequence"/>
</dbReference>
<dbReference type="Proteomes" id="UP000251144">
    <property type="component" value="Unassembled WGS sequence"/>
</dbReference>
<evidence type="ECO:0000313" key="4">
    <source>
        <dbReference type="EMBL" id="MBS5687993.1"/>
    </source>
</evidence>
<reference evidence="4" key="2">
    <citation type="submission" date="2021-02" db="EMBL/GenBank/DDBJ databases">
        <title>Infant gut strain persistence is associated with maternal origin, phylogeny, and functional potential including surface adhesion and iron acquisition.</title>
        <authorList>
            <person name="Lou Y.C."/>
        </authorList>
    </citation>
    <scope>NUCLEOTIDE SEQUENCE</scope>
    <source>
        <strain evidence="4">L3_101_367G1_dasL3_101_367G1_metabat.metabat.26</strain>
    </source>
</reference>
<dbReference type="InterPro" id="IPR057666">
    <property type="entry name" value="DrpA_SLOG"/>
</dbReference>
<evidence type="ECO:0000256" key="1">
    <source>
        <dbReference type="ARBA" id="ARBA00006525"/>
    </source>
</evidence>
<feature type="domain" description="Smf/DprA SLOG" evidence="2">
    <location>
        <begin position="96"/>
        <end position="305"/>
    </location>
</feature>
<organism evidence="5 6">
    <name type="scientific">Faecalibacterium prausnitzii</name>
    <dbReference type="NCBI Taxonomy" id="853"/>
    <lineage>
        <taxon>Bacteria</taxon>
        <taxon>Bacillati</taxon>
        <taxon>Bacillota</taxon>
        <taxon>Clostridia</taxon>
        <taxon>Eubacteriales</taxon>
        <taxon>Oscillospiraceae</taxon>
        <taxon>Faecalibacterium</taxon>
    </lineage>
</organism>
<dbReference type="InterPro" id="IPR003488">
    <property type="entry name" value="DprA"/>
</dbReference>
<evidence type="ECO:0000313" key="6">
    <source>
        <dbReference type="Proteomes" id="UP000251144"/>
    </source>
</evidence>
<evidence type="ECO:0000259" key="2">
    <source>
        <dbReference type="Pfam" id="PF02481"/>
    </source>
</evidence>